<accession>A0ABT0SD00</accession>
<evidence type="ECO:0000256" key="5">
    <source>
        <dbReference type="HAMAP-Rule" id="MF_00376"/>
    </source>
</evidence>
<name>A0ABT0SD00_9GAMM</name>
<keyword evidence="4 5" id="KW-0173">Coenzyme A biosynthesis</keyword>
<dbReference type="EMBL" id="JAIKTS010000001">
    <property type="protein sequence ID" value="MCL7713172.1"/>
    <property type="molecule type" value="Genomic_DNA"/>
</dbReference>
<dbReference type="Proteomes" id="UP001431235">
    <property type="component" value="Unassembled WGS sequence"/>
</dbReference>
<keyword evidence="3 5" id="KW-0067">ATP-binding</keyword>
<keyword evidence="2 5" id="KW-0547">Nucleotide-binding</keyword>
<comment type="subcellular location">
    <subcellularLocation>
        <location evidence="5">Cytoplasm</location>
    </subcellularLocation>
</comment>
<dbReference type="PANTHER" id="PTHR10695">
    <property type="entry name" value="DEPHOSPHO-COA KINASE-RELATED"/>
    <property type="match status" value="1"/>
</dbReference>
<dbReference type="InterPro" id="IPR027417">
    <property type="entry name" value="P-loop_NTPase"/>
</dbReference>
<dbReference type="EC" id="2.7.1.24" evidence="5 6"/>
<dbReference type="PANTHER" id="PTHR10695:SF46">
    <property type="entry name" value="BIFUNCTIONAL COENZYME A SYNTHASE-RELATED"/>
    <property type="match status" value="1"/>
</dbReference>
<evidence type="ECO:0000256" key="1">
    <source>
        <dbReference type="ARBA" id="ARBA00009018"/>
    </source>
</evidence>
<dbReference type="SUPFAM" id="SSF52540">
    <property type="entry name" value="P-loop containing nucleoside triphosphate hydrolases"/>
    <property type="match status" value="1"/>
</dbReference>
<keyword evidence="8" id="KW-1185">Reference proteome</keyword>
<comment type="similarity">
    <text evidence="1 5">Belongs to the CoaE family.</text>
</comment>
<dbReference type="NCBIfam" id="TIGR00152">
    <property type="entry name" value="dephospho-CoA kinase"/>
    <property type="match status" value="1"/>
</dbReference>
<evidence type="ECO:0000256" key="4">
    <source>
        <dbReference type="ARBA" id="ARBA00022993"/>
    </source>
</evidence>
<keyword evidence="5 7" id="KW-0808">Transferase</keyword>
<organism evidence="7 8">
    <name type="scientific">Stenotrophomonas mori</name>
    <dbReference type="NCBI Taxonomy" id="2871096"/>
    <lineage>
        <taxon>Bacteria</taxon>
        <taxon>Pseudomonadati</taxon>
        <taxon>Pseudomonadota</taxon>
        <taxon>Gammaproteobacteria</taxon>
        <taxon>Lysobacterales</taxon>
        <taxon>Lysobacteraceae</taxon>
        <taxon>Stenotrophomonas</taxon>
    </lineage>
</organism>
<comment type="pathway">
    <text evidence="5">Cofactor biosynthesis; coenzyme A biosynthesis; CoA from (R)-pantothenate: step 5/5.</text>
</comment>
<keyword evidence="5" id="KW-0963">Cytoplasm</keyword>
<feature type="binding site" evidence="5">
    <location>
        <begin position="13"/>
        <end position="18"/>
    </location>
    <ligand>
        <name>ATP</name>
        <dbReference type="ChEBI" id="CHEBI:30616"/>
    </ligand>
</feature>
<protein>
    <recommendedName>
        <fullName evidence="5 6">Dephospho-CoA kinase</fullName>
        <ecNumber evidence="5 6">2.7.1.24</ecNumber>
    </recommendedName>
    <alternativeName>
        <fullName evidence="5">Dephosphocoenzyme A kinase</fullName>
    </alternativeName>
</protein>
<dbReference type="RefSeq" id="WP_250061006.1">
    <property type="nucleotide sequence ID" value="NZ_JAIKTS010000001.1"/>
</dbReference>
<evidence type="ECO:0000256" key="3">
    <source>
        <dbReference type="ARBA" id="ARBA00022840"/>
    </source>
</evidence>
<evidence type="ECO:0000313" key="8">
    <source>
        <dbReference type="Proteomes" id="UP001431235"/>
    </source>
</evidence>
<reference evidence="7 8" key="1">
    <citation type="submission" date="2021-08" db="EMBL/GenBank/DDBJ databases">
        <title>Novel members of of the genus Stenotrophomonas from differernt environment.</title>
        <authorList>
            <person name="Deng Y."/>
        </authorList>
    </citation>
    <scope>NUCLEOTIDE SEQUENCE [LARGE SCALE GENOMIC DNA]</scope>
    <source>
        <strain evidence="7 8">CPCC 101365</strain>
    </source>
</reference>
<sequence>MSDFIVGLTGGIASGKSEVSRRFEELGVIVADADVVAREVVAPGGATLEAIRQRFGTGMLRADGSLDRARLRAHVFADDQARAALEAITHPAIRTRLHDACRAAPGPYAIAAIPLLAEAGGRKGYPWLDRVLVVDAPEAVRQARLLRRDGIDAELATRMIRAQAGDSQRLALADDVIVNEHAPAHLQPQVAELDRRYRQLALARAP</sequence>
<dbReference type="CDD" id="cd02022">
    <property type="entry name" value="DPCK"/>
    <property type="match status" value="1"/>
</dbReference>
<dbReference type="InterPro" id="IPR001977">
    <property type="entry name" value="Depp_CoAkinase"/>
</dbReference>
<evidence type="ECO:0000256" key="2">
    <source>
        <dbReference type="ARBA" id="ARBA00022741"/>
    </source>
</evidence>
<comment type="function">
    <text evidence="5">Catalyzes the phosphorylation of the 3'-hydroxyl group of dephosphocoenzyme A to form coenzyme A.</text>
</comment>
<dbReference type="PROSITE" id="PS51219">
    <property type="entry name" value="DPCK"/>
    <property type="match status" value="1"/>
</dbReference>
<keyword evidence="5 7" id="KW-0418">Kinase</keyword>
<dbReference type="Gene3D" id="3.40.50.300">
    <property type="entry name" value="P-loop containing nucleotide triphosphate hydrolases"/>
    <property type="match status" value="1"/>
</dbReference>
<dbReference type="Pfam" id="PF01121">
    <property type="entry name" value="CoaE"/>
    <property type="match status" value="1"/>
</dbReference>
<proteinExistence type="inferred from homology"/>
<evidence type="ECO:0000313" key="7">
    <source>
        <dbReference type="EMBL" id="MCL7713172.1"/>
    </source>
</evidence>
<dbReference type="GO" id="GO:0004140">
    <property type="term" value="F:dephospho-CoA kinase activity"/>
    <property type="evidence" value="ECO:0007669"/>
    <property type="project" value="UniProtKB-EC"/>
</dbReference>
<comment type="caution">
    <text evidence="7">The sequence shown here is derived from an EMBL/GenBank/DDBJ whole genome shotgun (WGS) entry which is preliminary data.</text>
</comment>
<evidence type="ECO:0000256" key="6">
    <source>
        <dbReference type="NCBIfam" id="TIGR00152"/>
    </source>
</evidence>
<comment type="catalytic activity">
    <reaction evidence="5">
        <text>3'-dephospho-CoA + ATP = ADP + CoA + H(+)</text>
        <dbReference type="Rhea" id="RHEA:18245"/>
        <dbReference type="ChEBI" id="CHEBI:15378"/>
        <dbReference type="ChEBI" id="CHEBI:30616"/>
        <dbReference type="ChEBI" id="CHEBI:57287"/>
        <dbReference type="ChEBI" id="CHEBI:57328"/>
        <dbReference type="ChEBI" id="CHEBI:456216"/>
        <dbReference type="EC" id="2.7.1.24"/>
    </reaction>
</comment>
<gene>
    <name evidence="5 7" type="primary">coaE</name>
    <name evidence="7" type="ORF">K5L01_00670</name>
</gene>
<dbReference type="HAMAP" id="MF_00376">
    <property type="entry name" value="Dephospho_CoA_kinase"/>
    <property type="match status" value="1"/>
</dbReference>